<dbReference type="CDD" id="cd11534">
    <property type="entry name" value="NTP-PPase_HisIE_like"/>
    <property type="match status" value="1"/>
</dbReference>
<dbReference type="HAMAP" id="MF_01020">
    <property type="entry name" value="HisE"/>
    <property type="match status" value="1"/>
</dbReference>
<comment type="similarity">
    <text evidence="7 15">In the N-terminal section; belongs to the PRA-CH family.</text>
</comment>
<evidence type="ECO:0000256" key="7">
    <source>
        <dbReference type="ARBA" id="ARBA00008299"/>
    </source>
</evidence>
<comment type="catalytic activity">
    <reaction evidence="2 15">
        <text>1-(5-phospho-beta-D-ribosyl)-ATP + H2O = 1-(5-phospho-beta-D-ribosyl)-5'-AMP + diphosphate + H(+)</text>
        <dbReference type="Rhea" id="RHEA:22828"/>
        <dbReference type="ChEBI" id="CHEBI:15377"/>
        <dbReference type="ChEBI" id="CHEBI:15378"/>
        <dbReference type="ChEBI" id="CHEBI:33019"/>
        <dbReference type="ChEBI" id="CHEBI:59457"/>
        <dbReference type="ChEBI" id="CHEBI:73183"/>
        <dbReference type="EC" id="3.6.1.31"/>
    </reaction>
</comment>
<keyword evidence="9 15" id="KW-0028">Amino-acid biosynthesis</keyword>
<keyword evidence="12 15" id="KW-0067">ATP-binding</keyword>
<keyword evidence="8 15" id="KW-0963">Cytoplasm</keyword>
<dbReference type="NCBIfam" id="NF000768">
    <property type="entry name" value="PRK00051.1"/>
    <property type="match status" value="1"/>
</dbReference>
<name>A0A9D1H9K9_9FLAO</name>
<evidence type="ECO:0000256" key="10">
    <source>
        <dbReference type="ARBA" id="ARBA00022741"/>
    </source>
</evidence>
<dbReference type="FunFam" id="3.10.20.810:FF:000001">
    <property type="entry name" value="Histidine biosynthesis bifunctional protein HisIE"/>
    <property type="match status" value="1"/>
</dbReference>
<keyword evidence="10 15" id="KW-0547">Nucleotide-binding</keyword>
<reference evidence="17" key="1">
    <citation type="submission" date="2020-10" db="EMBL/GenBank/DDBJ databases">
        <authorList>
            <person name="Gilroy R."/>
        </authorList>
    </citation>
    <scope>NUCLEOTIDE SEQUENCE</scope>
    <source>
        <strain evidence="17">1383</strain>
    </source>
</reference>
<evidence type="ECO:0000259" key="16">
    <source>
        <dbReference type="Pfam" id="PF01502"/>
    </source>
</evidence>
<dbReference type="GO" id="GO:0004635">
    <property type="term" value="F:phosphoribosyl-AMP cyclohydrolase activity"/>
    <property type="evidence" value="ECO:0007669"/>
    <property type="project" value="UniProtKB-UniRule"/>
</dbReference>
<evidence type="ECO:0000313" key="17">
    <source>
        <dbReference type="EMBL" id="HIT98140.1"/>
    </source>
</evidence>
<dbReference type="PANTHER" id="PTHR42945">
    <property type="entry name" value="HISTIDINE BIOSYNTHESIS BIFUNCTIONAL PROTEIN"/>
    <property type="match status" value="1"/>
</dbReference>
<evidence type="ECO:0000256" key="4">
    <source>
        <dbReference type="ARBA" id="ARBA00005169"/>
    </source>
</evidence>
<dbReference type="PANTHER" id="PTHR42945:SF9">
    <property type="entry name" value="HISTIDINE BIOSYNTHESIS BIFUNCTIONAL PROTEIN HISIE"/>
    <property type="match status" value="1"/>
</dbReference>
<feature type="domain" description="Phosphoribosyl-AMP cyclohydrolase" evidence="16">
    <location>
        <begin position="32"/>
        <end position="104"/>
    </location>
</feature>
<evidence type="ECO:0000256" key="9">
    <source>
        <dbReference type="ARBA" id="ARBA00022605"/>
    </source>
</evidence>
<comment type="pathway">
    <text evidence="5 15">Amino-acid biosynthesis; L-histidine biosynthesis; L-histidine from 5-phospho-alpha-D-ribose 1-diphosphate: step 2/9.</text>
</comment>
<dbReference type="Gene3D" id="3.10.20.810">
    <property type="entry name" value="Phosphoribosyl-AMP cyclohydrolase"/>
    <property type="match status" value="1"/>
</dbReference>
<evidence type="ECO:0000256" key="5">
    <source>
        <dbReference type="ARBA" id="ARBA00005204"/>
    </source>
</evidence>
<dbReference type="InterPro" id="IPR008179">
    <property type="entry name" value="HisE"/>
</dbReference>
<dbReference type="GO" id="GO:0005737">
    <property type="term" value="C:cytoplasm"/>
    <property type="evidence" value="ECO:0007669"/>
    <property type="project" value="UniProtKB-SubCell"/>
</dbReference>
<sequence>MKVSADIEKLKYDARGLIPAIVQDAATRVVLMQGYMNAESLQKTLETGKACFFSRSRGRLWTKGEESGHFLLVEDILSDCDRDSLLVKATPVGPTCHTGSDTCWGEENTPADFLFYLQDFLYRRKDDDPKESYTARLIARGINKVAQKVGEEAVEVVIEAKDDNRDLFLNECADLMYHYIVLLVAKGHTLQEVIEVLKERHHAK</sequence>
<evidence type="ECO:0000256" key="3">
    <source>
        <dbReference type="ARBA" id="ARBA00004496"/>
    </source>
</evidence>
<dbReference type="Pfam" id="PF01502">
    <property type="entry name" value="PRA-CH"/>
    <property type="match status" value="1"/>
</dbReference>
<evidence type="ECO:0000256" key="8">
    <source>
        <dbReference type="ARBA" id="ARBA00022490"/>
    </source>
</evidence>
<dbReference type="SUPFAM" id="SSF101386">
    <property type="entry name" value="all-alpha NTP pyrophosphatases"/>
    <property type="match status" value="1"/>
</dbReference>
<evidence type="ECO:0000256" key="15">
    <source>
        <dbReference type="HAMAP-Rule" id="MF_01019"/>
    </source>
</evidence>
<keyword evidence="13 15" id="KW-0368">Histidine biosynthesis</keyword>
<dbReference type="EMBL" id="DVLY01000113">
    <property type="protein sequence ID" value="HIT98140.1"/>
    <property type="molecule type" value="Genomic_DNA"/>
</dbReference>
<comment type="subcellular location">
    <subcellularLocation>
        <location evidence="3 15">Cytoplasm</location>
    </subcellularLocation>
</comment>
<dbReference type="NCBIfam" id="TIGR03188">
    <property type="entry name" value="histidine_hisI"/>
    <property type="match status" value="1"/>
</dbReference>
<dbReference type="Gene3D" id="1.10.287.1080">
    <property type="entry name" value="MazG-like"/>
    <property type="match status" value="1"/>
</dbReference>
<accession>A0A9D1H9K9</accession>
<dbReference type="GO" id="GO:0004636">
    <property type="term" value="F:phosphoribosyl-ATP diphosphatase activity"/>
    <property type="evidence" value="ECO:0007669"/>
    <property type="project" value="UniProtKB-UniRule"/>
</dbReference>
<dbReference type="Proteomes" id="UP000824161">
    <property type="component" value="Unassembled WGS sequence"/>
</dbReference>
<comment type="pathway">
    <text evidence="4 15">Amino-acid biosynthesis; L-histidine biosynthesis; L-histidine from 5-phospho-alpha-D-ribose 1-diphosphate: step 3/9.</text>
</comment>
<protein>
    <recommendedName>
        <fullName evidence="15">Histidine biosynthesis bifunctional protein HisIE</fullName>
    </recommendedName>
    <domain>
        <recommendedName>
            <fullName evidence="15">Phosphoribosyl-AMP cyclohydrolase</fullName>
            <shortName evidence="15">PRA-CH</shortName>
            <ecNumber evidence="15">3.5.4.19</ecNumber>
        </recommendedName>
    </domain>
    <domain>
        <recommendedName>
            <fullName evidence="15">Phosphoribosyl-ATP pyrophosphatase</fullName>
            <shortName evidence="15">PRA-PH</shortName>
            <ecNumber evidence="15">3.6.1.31</ecNumber>
        </recommendedName>
    </domain>
</protein>
<organism evidence="17 18">
    <name type="scientific">Candidatus Merdimorpha stercoravium</name>
    <dbReference type="NCBI Taxonomy" id="2840863"/>
    <lineage>
        <taxon>Bacteria</taxon>
        <taxon>Pseudomonadati</taxon>
        <taxon>Bacteroidota</taxon>
        <taxon>Flavobacteriia</taxon>
        <taxon>Flavobacteriales</taxon>
        <taxon>Candidatus Merdimorpha</taxon>
    </lineage>
</organism>
<gene>
    <name evidence="15" type="primary">hisI</name>
    <name evidence="15" type="synonym">hisIE</name>
    <name evidence="17" type="ORF">IAC44_04800</name>
</gene>
<dbReference type="EC" id="3.5.4.19" evidence="15"/>
<keyword evidence="11 15" id="KW-0378">Hydrolase</keyword>
<evidence type="ECO:0000256" key="13">
    <source>
        <dbReference type="ARBA" id="ARBA00023102"/>
    </source>
</evidence>
<evidence type="ECO:0000256" key="1">
    <source>
        <dbReference type="ARBA" id="ARBA00000024"/>
    </source>
</evidence>
<comment type="similarity">
    <text evidence="6 15">In the C-terminal section; belongs to the PRA-PH family.</text>
</comment>
<dbReference type="SUPFAM" id="SSF141734">
    <property type="entry name" value="HisI-like"/>
    <property type="match status" value="1"/>
</dbReference>
<dbReference type="InterPro" id="IPR021130">
    <property type="entry name" value="PRib-ATP_PPHydrolase-like"/>
</dbReference>
<feature type="region of interest" description="Phosphoribosyl-AMP cyclohydrolase" evidence="15">
    <location>
        <begin position="1"/>
        <end position="113"/>
    </location>
</feature>
<keyword evidence="14 15" id="KW-0511">Multifunctional enzyme</keyword>
<dbReference type="NCBIfam" id="NF002747">
    <property type="entry name" value="PRK02759.1"/>
    <property type="match status" value="1"/>
</dbReference>
<evidence type="ECO:0000313" key="18">
    <source>
        <dbReference type="Proteomes" id="UP000824161"/>
    </source>
</evidence>
<dbReference type="HAMAP" id="MF_01019">
    <property type="entry name" value="HisIE"/>
    <property type="match status" value="1"/>
</dbReference>
<dbReference type="GO" id="GO:0005524">
    <property type="term" value="F:ATP binding"/>
    <property type="evidence" value="ECO:0007669"/>
    <property type="project" value="UniProtKB-KW"/>
</dbReference>
<dbReference type="InterPro" id="IPR038019">
    <property type="entry name" value="PRib_AMP_CycHydrolase_sf"/>
</dbReference>
<dbReference type="Pfam" id="PF01503">
    <property type="entry name" value="PRA-PH"/>
    <property type="match status" value="1"/>
</dbReference>
<evidence type="ECO:0000256" key="14">
    <source>
        <dbReference type="ARBA" id="ARBA00023268"/>
    </source>
</evidence>
<dbReference type="InterPro" id="IPR023019">
    <property type="entry name" value="His_synth_HisIE"/>
</dbReference>
<dbReference type="AlphaFoldDB" id="A0A9D1H9K9"/>
<evidence type="ECO:0000256" key="2">
    <source>
        <dbReference type="ARBA" id="ARBA00001460"/>
    </source>
</evidence>
<comment type="catalytic activity">
    <reaction evidence="1 15">
        <text>1-(5-phospho-beta-D-ribosyl)-5'-AMP + H2O = 1-(5-phospho-beta-D-ribosyl)-5-[(5-phospho-beta-D-ribosylamino)methylideneamino]imidazole-4-carboxamide</text>
        <dbReference type="Rhea" id="RHEA:20049"/>
        <dbReference type="ChEBI" id="CHEBI:15377"/>
        <dbReference type="ChEBI" id="CHEBI:58435"/>
        <dbReference type="ChEBI" id="CHEBI:59457"/>
        <dbReference type="EC" id="3.5.4.19"/>
    </reaction>
</comment>
<feature type="region of interest" description="Phosphoribosyl-ATP pyrophosphohydrolase" evidence="15">
    <location>
        <begin position="114"/>
        <end position="204"/>
    </location>
</feature>
<evidence type="ECO:0000256" key="12">
    <source>
        <dbReference type="ARBA" id="ARBA00022840"/>
    </source>
</evidence>
<evidence type="ECO:0000256" key="11">
    <source>
        <dbReference type="ARBA" id="ARBA00022801"/>
    </source>
</evidence>
<comment type="caution">
    <text evidence="17">The sequence shown here is derived from an EMBL/GenBank/DDBJ whole genome shotgun (WGS) entry which is preliminary data.</text>
</comment>
<dbReference type="GO" id="GO:0000105">
    <property type="term" value="P:L-histidine biosynthetic process"/>
    <property type="evidence" value="ECO:0007669"/>
    <property type="project" value="UniProtKB-UniRule"/>
</dbReference>
<dbReference type="FunFam" id="1.10.287.1080:FF:000002">
    <property type="entry name" value="Histidine biosynthesis bifunctional protein HisIE"/>
    <property type="match status" value="1"/>
</dbReference>
<dbReference type="InterPro" id="IPR002496">
    <property type="entry name" value="PRib_AMP_CycHydrolase_dom"/>
</dbReference>
<reference evidence="17" key="2">
    <citation type="journal article" date="2021" name="PeerJ">
        <title>Extensive microbial diversity within the chicken gut microbiome revealed by metagenomics and culture.</title>
        <authorList>
            <person name="Gilroy R."/>
            <person name="Ravi A."/>
            <person name="Getino M."/>
            <person name="Pursley I."/>
            <person name="Horton D.L."/>
            <person name="Alikhan N.F."/>
            <person name="Baker D."/>
            <person name="Gharbi K."/>
            <person name="Hall N."/>
            <person name="Watson M."/>
            <person name="Adriaenssens E.M."/>
            <person name="Foster-Nyarko E."/>
            <person name="Jarju S."/>
            <person name="Secka A."/>
            <person name="Antonio M."/>
            <person name="Oren A."/>
            <person name="Chaudhuri R.R."/>
            <person name="La Ragione R."/>
            <person name="Hildebrand F."/>
            <person name="Pallen M.J."/>
        </authorList>
    </citation>
    <scope>NUCLEOTIDE SEQUENCE</scope>
    <source>
        <strain evidence="17">1383</strain>
    </source>
</reference>
<dbReference type="EC" id="3.6.1.31" evidence="15"/>
<proteinExistence type="inferred from homology"/>
<evidence type="ECO:0000256" key="6">
    <source>
        <dbReference type="ARBA" id="ARBA00007731"/>
    </source>
</evidence>